<dbReference type="RefSeq" id="WP_012683269.1">
    <property type="nucleotide sequence ID" value="NC_012489.1"/>
</dbReference>
<feature type="domain" description="Lipoyl-binding" evidence="2">
    <location>
        <begin position="91"/>
        <end position="166"/>
    </location>
</feature>
<dbReference type="PROSITE" id="PS50968">
    <property type="entry name" value="BIOTINYL_LIPOYL"/>
    <property type="match status" value="1"/>
</dbReference>
<dbReference type="CDD" id="cd06850">
    <property type="entry name" value="biotinyl_domain"/>
    <property type="match status" value="1"/>
</dbReference>
<evidence type="ECO:0000313" key="4">
    <source>
        <dbReference type="Proteomes" id="UP000002209"/>
    </source>
</evidence>
<dbReference type="KEGG" id="gau:GAU_1780"/>
<dbReference type="PANTHER" id="PTHR45266:SF3">
    <property type="entry name" value="OXALOACETATE DECARBOXYLASE ALPHA CHAIN"/>
    <property type="match status" value="1"/>
</dbReference>
<dbReference type="Proteomes" id="UP000002209">
    <property type="component" value="Chromosome"/>
</dbReference>
<evidence type="ECO:0000256" key="1">
    <source>
        <dbReference type="ARBA" id="ARBA00023267"/>
    </source>
</evidence>
<sequence>MKYIVDVNGERITVELDGAHAVVNGERVDVALTPIAGTPVRLVRLGEQVHRVVARRGSERGRWVLDVDGARVEAEALDERMRAIRDLTAASAAASGPAPVTAPMPGLVVRIAVAVGDTVSAGQGLVMIEAMKMENELRATTAGVVTGIRVAPGQAVEKGAILVDLGPLPE</sequence>
<evidence type="ECO:0000259" key="2">
    <source>
        <dbReference type="PROSITE" id="PS50968"/>
    </source>
</evidence>
<dbReference type="HOGENOM" id="CLU_016733_5_1_0"/>
<protein>
    <submittedName>
        <fullName evidence="3">Biotin carboxyl carrier protein</fullName>
    </submittedName>
</protein>
<dbReference type="InterPro" id="IPR000089">
    <property type="entry name" value="Biotin_lipoyl"/>
</dbReference>
<dbReference type="PANTHER" id="PTHR45266">
    <property type="entry name" value="OXALOACETATE DECARBOXYLASE ALPHA CHAIN"/>
    <property type="match status" value="1"/>
</dbReference>
<accession>C1A3Z7</accession>
<keyword evidence="1" id="KW-0092">Biotin</keyword>
<dbReference type="Gene3D" id="2.40.50.100">
    <property type="match status" value="1"/>
</dbReference>
<dbReference type="Pfam" id="PF00364">
    <property type="entry name" value="Biotin_lipoyl"/>
    <property type="match status" value="1"/>
</dbReference>
<dbReference type="FunFam" id="2.40.50.100:FF:000003">
    <property type="entry name" value="Acetyl-CoA carboxylase biotin carboxyl carrier protein"/>
    <property type="match status" value="1"/>
</dbReference>
<dbReference type="eggNOG" id="COG4770">
    <property type="taxonomic scope" value="Bacteria"/>
</dbReference>
<dbReference type="SUPFAM" id="SSF51230">
    <property type="entry name" value="Single hybrid motif"/>
    <property type="match status" value="1"/>
</dbReference>
<reference evidence="4" key="1">
    <citation type="submission" date="2006-03" db="EMBL/GenBank/DDBJ databases">
        <title>Complete genome sequence of Gemmatimonas aurantiaca T-27 that represents a novel phylum Gemmatimonadetes.</title>
        <authorList>
            <person name="Takasaki K."/>
            <person name="Ichikawa N."/>
            <person name="Miura H."/>
            <person name="Matsushita S."/>
            <person name="Watanabe Y."/>
            <person name="Oguchi A."/>
            <person name="Ankai A."/>
            <person name="Yashiro I."/>
            <person name="Takahashi M."/>
            <person name="Terui Y."/>
            <person name="Fukui S."/>
            <person name="Yokoyama H."/>
            <person name="Tanikawa S."/>
            <person name="Hanada S."/>
            <person name="Kamagata Y."/>
            <person name="Fujita N."/>
        </authorList>
    </citation>
    <scope>NUCLEOTIDE SEQUENCE [LARGE SCALE GENOMIC DNA]</scope>
    <source>
        <strain evidence="4">T-27 / DSM 14586 / JCM 11422 / NBRC 100505</strain>
    </source>
</reference>
<keyword evidence="4" id="KW-1185">Reference proteome</keyword>
<dbReference type="InterPro" id="IPR001882">
    <property type="entry name" value="Biotin_BS"/>
</dbReference>
<dbReference type="PROSITE" id="PS00188">
    <property type="entry name" value="BIOTIN"/>
    <property type="match status" value="1"/>
</dbReference>
<proteinExistence type="predicted"/>
<dbReference type="InterPro" id="IPR011053">
    <property type="entry name" value="Single_hybrid_motif"/>
</dbReference>
<dbReference type="EMBL" id="AP009153">
    <property type="protein sequence ID" value="BAH38822.1"/>
    <property type="molecule type" value="Genomic_DNA"/>
</dbReference>
<organism evidence="3 4">
    <name type="scientific">Gemmatimonas aurantiaca (strain DSM 14586 / JCM 11422 / NBRC 100505 / T-27)</name>
    <dbReference type="NCBI Taxonomy" id="379066"/>
    <lineage>
        <taxon>Bacteria</taxon>
        <taxon>Pseudomonadati</taxon>
        <taxon>Gemmatimonadota</taxon>
        <taxon>Gemmatimonadia</taxon>
        <taxon>Gemmatimonadales</taxon>
        <taxon>Gemmatimonadaceae</taxon>
        <taxon>Gemmatimonas</taxon>
    </lineage>
</organism>
<dbReference type="InterPro" id="IPR050709">
    <property type="entry name" value="Biotin_Carboxyl_Carrier/Decarb"/>
</dbReference>
<gene>
    <name evidence="3" type="ordered locus">GAU_1780</name>
</gene>
<dbReference type="AlphaFoldDB" id="C1A3Z7"/>
<evidence type="ECO:0000313" key="3">
    <source>
        <dbReference type="EMBL" id="BAH38822.1"/>
    </source>
</evidence>
<dbReference type="STRING" id="379066.GAU_1780"/>
<name>C1A3Z7_GEMAT</name>